<feature type="compositionally biased region" description="Basic and acidic residues" evidence="2">
    <location>
        <begin position="494"/>
        <end position="517"/>
    </location>
</feature>
<evidence type="ECO:0000313" key="5">
    <source>
        <dbReference type="Proteomes" id="UP000192596"/>
    </source>
</evidence>
<keyword evidence="3" id="KW-0732">Signal</keyword>
<feature type="region of interest" description="Disordered" evidence="2">
    <location>
        <begin position="433"/>
        <end position="589"/>
    </location>
</feature>
<dbReference type="Proteomes" id="UP000192596">
    <property type="component" value="Unassembled WGS sequence"/>
</dbReference>
<accession>A0A1V8SWF7</accession>
<reference evidence="5" key="1">
    <citation type="submission" date="2017-03" db="EMBL/GenBank/DDBJ databases">
        <title>Genomes of endolithic fungi from Antarctica.</title>
        <authorList>
            <person name="Coleine C."/>
            <person name="Masonjones S."/>
            <person name="Stajich J.E."/>
        </authorList>
    </citation>
    <scope>NUCLEOTIDE SEQUENCE [LARGE SCALE GENOMIC DNA]</scope>
    <source>
        <strain evidence="5">CCFEE 5527</strain>
    </source>
</reference>
<comment type="caution">
    <text evidence="4">The sequence shown here is derived from an EMBL/GenBank/DDBJ whole genome shotgun (WGS) entry which is preliminary data.</text>
</comment>
<feature type="signal peptide" evidence="3">
    <location>
        <begin position="1"/>
        <end position="18"/>
    </location>
</feature>
<feature type="compositionally biased region" description="Polar residues" evidence="2">
    <location>
        <begin position="567"/>
        <end position="578"/>
    </location>
</feature>
<sequence length="767" mass="84988">MPSTILALFLLLVFGTYGDQGTFTLGMLSTCSLFDVLAFTATDEREPVSASQQMTRFAMYSAAEVIILCIPQGMLYFHDWEMLCLCLLALPPLIAFFLLQHGKSMETLSKAGIDTLKVAPAVKVVPVASNELLISLQSAAIDDIADFTRDETRHMVAQHKCQKQASADTLAHERQCFQDFADTVLQRQRRYKHKHACNNTAARVEEFSVVVSDVQGECLRLSAKSINDATRYATLKAASTKQSEDYEVQLQSRTRTCEALRGNLTVSLNSKARLETDFRQKDDSIANLKSELRKSEENNANLTLDFSLALKTEEAKRQSAQSTVVAADTEIYRLRDEYHSTVHHLRSEMAEEKETLRLVREELANLKLKRDVQQLGRESLEKELAASKHEIEEMKKMHAAAWKNAEEVMTSAVSRMEEAKAEASKLRHDMEELKARASVSPPASRKRSLSQPPPAPRTPSLPSPSSDELKAARNSSTGSTEVFPQLQCLDNSLEEAHRDTSEREHEDVLLSTEHETSLDDSYARQASANVSETAADEEQDGFDVNTSITPIDDDESTAVDSPDASIDETSTPQIPTGTKNRRLRRGQGQQGMLNRALKKAAKEAVEVEQALLEASSPSAYSDTQSTGLATPMTITAPTLCGIRITARSHRAGQQITYDSHQMHANYSQPPLQYVGYHTASHTAYAAGPNNTHLSYNQDGRGLPPTPPPQESDHVYGEGFPQHVPTGPWRAFVPLRGQDENGNWLQRGGEMARKREKLLHGSLGKQGH</sequence>
<organism evidence="4 5">
    <name type="scientific">Cryoendolithus antarcticus</name>
    <dbReference type="NCBI Taxonomy" id="1507870"/>
    <lineage>
        <taxon>Eukaryota</taxon>
        <taxon>Fungi</taxon>
        <taxon>Dikarya</taxon>
        <taxon>Ascomycota</taxon>
        <taxon>Pezizomycotina</taxon>
        <taxon>Dothideomycetes</taxon>
        <taxon>Dothideomycetidae</taxon>
        <taxon>Cladosporiales</taxon>
        <taxon>Cladosporiaceae</taxon>
        <taxon>Cryoendolithus</taxon>
    </lineage>
</organism>
<proteinExistence type="predicted"/>
<dbReference type="InParanoid" id="A0A1V8SWF7"/>
<feature type="region of interest" description="Disordered" evidence="2">
    <location>
        <begin position="695"/>
        <end position="722"/>
    </location>
</feature>
<evidence type="ECO:0000256" key="3">
    <source>
        <dbReference type="SAM" id="SignalP"/>
    </source>
</evidence>
<keyword evidence="1" id="KW-0175">Coiled coil</keyword>
<dbReference type="EMBL" id="NAJO01000025">
    <property type="protein sequence ID" value="OQO03212.1"/>
    <property type="molecule type" value="Genomic_DNA"/>
</dbReference>
<evidence type="ECO:0000256" key="2">
    <source>
        <dbReference type="SAM" id="MobiDB-lite"/>
    </source>
</evidence>
<feature type="chain" id="PRO_5012709271" evidence="3">
    <location>
        <begin position="19"/>
        <end position="767"/>
    </location>
</feature>
<name>A0A1V8SWF7_9PEZI</name>
<gene>
    <name evidence="4" type="ORF">B0A48_11467</name>
</gene>
<feature type="compositionally biased region" description="Polar residues" evidence="2">
    <location>
        <begin position="473"/>
        <end position="482"/>
    </location>
</feature>
<dbReference type="AlphaFoldDB" id="A0A1V8SWF7"/>
<evidence type="ECO:0000313" key="4">
    <source>
        <dbReference type="EMBL" id="OQO03212.1"/>
    </source>
</evidence>
<evidence type="ECO:0000256" key="1">
    <source>
        <dbReference type="SAM" id="Coils"/>
    </source>
</evidence>
<protein>
    <submittedName>
        <fullName evidence="4">Uncharacterized protein</fullName>
    </submittedName>
</protein>
<feature type="coiled-coil region" evidence="1">
    <location>
        <begin position="271"/>
        <end position="305"/>
    </location>
</feature>
<feature type="compositionally biased region" description="Pro residues" evidence="2">
    <location>
        <begin position="451"/>
        <end position="462"/>
    </location>
</feature>
<keyword evidence="5" id="KW-1185">Reference proteome</keyword>